<accession>A0A0A9HLW6</accession>
<dbReference type="EMBL" id="GBRH01161052">
    <property type="protein sequence ID" value="JAE36844.1"/>
    <property type="molecule type" value="Transcribed_RNA"/>
</dbReference>
<sequence>MSIQPACMLPAQLSHFDVTVFENIWPVYLQVYKHIGQVSIDILGYICIQS</sequence>
<reference evidence="1" key="1">
    <citation type="submission" date="2014-09" db="EMBL/GenBank/DDBJ databases">
        <authorList>
            <person name="Magalhaes I.L.F."/>
            <person name="Oliveira U."/>
            <person name="Santos F.R."/>
            <person name="Vidigal T.H.D.A."/>
            <person name="Brescovit A.D."/>
            <person name="Santos A.J."/>
        </authorList>
    </citation>
    <scope>NUCLEOTIDE SEQUENCE</scope>
    <source>
        <tissue evidence="1">Shoot tissue taken approximately 20 cm above the soil surface</tissue>
    </source>
</reference>
<proteinExistence type="predicted"/>
<reference evidence="1" key="2">
    <citation type="journal article" date="2015" name="Data Brief">
        <title>Shoot transcriptome of the giant reed, Arundo donax.</title>
        <authorList>
            <person name="Barrero R.A."/>
            <person name="Guerrero F.D."/>
            <person name="Moolhuijzen P."/>
            <person name="Goolsby J.A."/>
            <person name="Tidwell J."/>
            <person name="Bellgard S.E."/>
            <person name="Bellgard M.I."/>
        </authorList>
    </citation>
    <scope>NUCLEOTIDE SEQUENCE</scope>
    <source>
        <tissue evidence="1">Shoot tissue taken approximately 20 cm above the soil surface</tissue>
    </source>
</reference>
<dbReference type="AlphaFoldDB" id="A0A0A9HLW6"/>
<evidence type="ECO:0000313" key="1">
    <source>
        <dbReference type="EMBL" id="JAE36844.1"/>
    </source>
</evidence>
<protein>
    <submittedName>
        <fullName evidence="1">Uncharacterized protein</fullName>
    </submittedName>
</protein>
<name>A0A0A9HLW6_ARUDO</name>
<organism evidence="1">
    <name type="scientific">Arundo donax</name>
    <name type="common">Giant reed</name>
    <name type="synonym">Donax arundinaceus</name>
    <dbReference type="NCBI Taxonomy" id="35708"/>
    <lineage>
        <taxon>Eukaryota</taxon>
        <taxon>Viridiplantae</taxon>
        <taxon>Streptophyta</taxon>
        <taxon>Embryophyta</taxon>
        <taxon>Tracheophyta</taxon>
        <taxon>Spermatophyta</taxon>
        <taxon>Magnoliopsida</taxon>
        <taxon>Liliopsida</taxon>
        <taxon>Poales</taxon>
        <taxon>Poaceae</taxon>
        <taxon>PACMAD clade</taxon>
        <taxon>Arundinoideae</taxon>
        <taxon>Arundineae</taxon>
        <taxon>Arundo</taxon>
    </lineage>
</organism>